<keyword evidence="6" id="KW-0560">Oxidoreductase</keyword>
<keyword evidence="6" id="KW-0503">Monooxygenase</keyword>
<evidence type="ECO:0000256" key="7">
    <source>
        <dbReference type="PIRSR" id="PIRSR602403-1"/>
    </source>
</evidence>
<evidence type="ECO:0000256" key="8">
    <source>
        <dbReference type="SAM" id="Phobius"/>
    </source>
</evidence>
<feature type="binding site" description="axial binding residue" evidence="7">
    <location>
        <position position="456"/>
    </location>
    <ligand>
        <name>heme</name>
        <dbReference type="ChEBI" id="CHEBI:30413"/>
    </ligand>
    <ligandPart>
        <name>Fe</name>
        <dbReference type="ChEBI" id="CHEBI:18248"/>
    </ligandPart>
</feature>
<keyword evidence="8" id="KW-0812">Transmembrane</keyword>
<protein>
    <submittedName>
        <fullName evidence="9">Related to pisatin demethylase (Cytochrome P450)</fullName>
    </submittedName>
</protein>
<keyword evidence="10" id="KW-1185">Reference proteome</keyword>
<dbReference type="Proteomes" id="UP001187682">
    <property type="component" value="Unassembled WGS sequence"/>
</dbReference>
<dbReference type="InterPro" id="IPR050121">
    <property type="entry name" value="Cytochrome_P450_monoxygenase"/>
</dbReference>
<dbReference type="AlphaFoldDB" id="A0AAE8SYN7"/>
<evidence type="ECO:0000256" key="6">
    <source>
        <dbReference type="ARBA" id="ARBA00023033"/>
    </source>
</evidence>
<dbReference type="SUPFAM" id="SSF48264">
    <property type="entry name" value="Cytochrome P450"/>
    <property type="match status" value="1"/>
</dbReference>
<comment type="cofactor">
    <cofactor evidence="1 7">
        <name>heme</name>
        <dbReference type="ChEBI" id="CHEBI:30413"/>
    </cofactor>
</comment>
<dbReference type="PRINTS" id="PR00465">
    <property type="entry name" value="EP450IV"/>
</dbReference>
<dbReference type="CDD" id="cd11060">
    <property type="entry name" value="CYP57A1-like"/>
    <property type="match status" value="1"/>
</dbReference>
<reference evidence="9" key="1">
    <citation type="submission" date="2018-03" db="EMBL/GenBank/DDBJ databases">
        <authorList>
            <person name="Guldener U."/>
        </authorList>
    </citation>
    <scope>NUCLEOTIDE SEQUENCE</scope>
</reference>
<keyword evidence="8" id="KW-1133">Transmembrane helix</keyword>
<evidence type="ECO:0000256" key="5">
    <source>
        <dbReference type="ARBA" id="ARBA00023004"/>
    </source>
</evidence>
<dbReference type="InterPro" id="IPR036396">
    <property type="entry name" value="Cyt_P450_sf"/>
</dbReference>
<feature type="transmembrane region" description="Helical" evidence="8">
    <location>
        <begin position="20"/>
        <end position="41"/>
    </location>
</feature>
<dbReference type="PRINTS" id="PR00385">
    <property type="entry name" value="P450"/>
</dbReference>
<organism evidence="9 10">
    <name type="scientific">Cephalotrichum gorgonifer</name>
    <dbReference type="NCBI Taxonomy" id="2041049"/>
    <lineage>
        <taxon>Eukaryota</taxon>
        <taxon>Fungi</taxon>
        <taxon>Dikarya</taxon>
        <taxon>Ascomycota</taxon>
        <taxon>Pezizomycotina</taxon>
        <taxon>Sordariomycetes</taxon>
        <taxon>Hypocreomycetidae</taxon>
        <taxon>Microascales</taxon>
        <taxon>Microascaceae</taxon>
        <taxon>Cephalotrichum</taxon>
    </lineage>
</organism>
<dbReference type="InterPro" id="IPR002403">
    <property type="entry name" value="Cyt_P450_E_grp-IV"/>
</dbReference>
<evidence type="ECO:0000256" key="1">
    <source>
        <dbReference type="ARBA" id="ARBA00001971"/>
    </source>
</evidence>
<keyword evidence="5 7" id="KW-0408">Iron</keyword>
<dbReference type="EMBL" id="ONZQ02000014">
    <property type="protein sequence ID" value="SPO06076.1"/>
    <property type="molecule type" value="Genomic_DNA"/>
</dbReference>
<comment type="similarity">
    <text evidence="2">Belongs to the cytochrome P450 family.</text>
</comment>
<evidence type="ECO:0000256" key="4">
    <source>
        <dbReference type="ARBA" id="ARBA00022723"/>
    </source>
</evidence>
<keyword evidence="8" id="KW-0472">Membrane</keyword>
<comment type="caution">
    <text evidence="9">The sequence shown here is derived from an EMBL/GenBank/DDBJ whole genome shotgun (WGS) entry which is preliminary data.</text>
</comment>
<dbReference type="GO" id="GO:0016705">
    <property type="term" value="F:oxidoreductase activity, acting on paired donors, with incorporation or reduction of molecular oxygen"/>
    <property type="evidence" value="ECO:0007669"/>
    <property type="project" value="InterPro"/>
</dbReference>
<dbReference type="Pfam" id="PF00067">
    <property type="entry name" value="p450"/>
    <property type="match status" value="1"/>
</dbReference>
<dbReference type="GO" id="GO:0004497">
    <property type="term" value="F:monooxygenase activity"/>
    <property type="evidence" value="ECO:0007669"/>
    <property type="project" value="UniProtKB-KW"/>
</dbReference>
<evidence type="ECO:0000313" key="10">
    <source>
        <dbReference type="Proteomes" id="UP001187682"/>
    </source>
</evidence>
<name>A0AAE8SYN7_9PEZI</name>
<evidence type="ECO:0000256" key="2">
    <source>
        <dbReference type="ARBA" id="ARBA00010617"/>
    </source>
</evidence>
<dbReference type="PANTHER" id="PTHR24305:SF168">
    <property type="entry name" value="P450, PUTATIVE (EUROFUNG)-RELATED"/>
    <property type="match status" value="1"/>
</dbReference>
<evidence type="ECO:0000313" key="9">
    <source>
        <dbReference type="EMBL" id="SPO06076.1"/>
    </source>
</evidence>
<proteinExistence type="inferred from homology"/>
<dbReference type="Gene3D" id="1.10.630.10">
    <property type="entry name" value="Cytochrome P450"/>
    <property type="match status" value="1"/>
</dbReference>
<keyword evidence="4 7" id="KW-0479">Metal-binding</keyword>
<sequence>MDLLLHETWSALLKASLDNWIIIGSAITLGVVAIEAVWTLYSWNRLRHIGGPTLAAFSNLWIVRAMTGGKTDLVLAEVNEKYGSLVRVGPNELLTSDPTLLRRINGVRSRYKRSEWYLAMRFDPARDNVLSQRDDELHNVLRTKMSAGYSGKEVDALEYKVDRNIVALINLLGEKYVSTPGNPRPVDFGPMAQYFTLDVISDIAYSEPFGCLASDSDILGYIQAVNESIPMVMLFSAMPRLNWILQSAIMKRFLPSDRDQLGFGRLMKICKQKASERFGEDKQEKRDMLGSFVRHGLTQPEAQSETLLQIMAGSETTATAIRATLLHLTTAPSAYAKLVSEITAASKTVATPIPASAARSLPYLQAVIKEGLRIWPPLSGVLSKITPPEGDEFNGLHIPGGTVVGCSPFGLSRNKEVWGEDANVFRPERWLEGTTEELREKEAALDLTFGHGKWQCLGKNIAYMELNKIFFELLRNFDIQVASPTKVWDSTCVGIFLQKNFWLIFTRRD</sequence>
<dbReference type="GO" id="GO:0020037">
    <property type="term" value="F:heme binding"/>
    <property type="evidence" value="ECO:0007669"/>
    <property type="project" value="InterPro"/>
</dbReference>
<gene>
    <name evidence="9" type="ORF">DNG_08765</name>
</gene>
<accession>A0AAE8SYN7</accession>
<dbReference type="PANTHER" id="PTHR24305">
    <property type="entry name" value="CYTOCHROME P450"/>
    <property type="match status" value="1"/>
</dbReference>
<dbReference type="InterPro" id="IPR001128">
    <property type="entry name" value="Cyt_P450"/>
</dbReference>
<keyword evidence="3 7" id="KW-0349">Heme</keyword>
<dbReference type="GO" id="GO:0005506">
    <property type="term" value="F:iron ion binding"/>
    <property type="evidence" value="ECO:0007669"/>
    <property type="project" value="InterPro"/>
</dbReference>
<evidence type="ECO:0000256" key="3">
    <source>
        <dbReference type="ARBA" id="ARBA00022617"/>
    </source>
</evidence>